<proteinExistence type="predicted"/>
<keyword evidence="4 5" id="KW-0472">Membrane</keyword>
<dbReference type="InterPro" id="IPR007016">
    <property type="entry name" value="O-antigen_ligase-rel_domated"/>
</dbReference>
<comment type="subcellular location">
    <subcellularLocation>
        <location evidence="1">Membrane</location>
        <topology evidence="1">Multi-pass membrane protein</topology>
    </subcellularLocation>
</comment>
<evidence type="ECO:0000256" key="3">
    <source>
        <dbReference type="ARBA" id="ARBA00022989"/>
    </source>
</evidence>
<feature type="transmembrane region" description="Helical" evidence="5">
    <location>
        <begin position="149"/>
        <end position="170"/>
    </location>
</feature>
<dbReference type="AlphaFoldDB" id="A0A4Q2L6Y4"/>
<keyword evidence="8" id="KW-1185">Reference proteome</keyword>
<keyword evidence="2 5" id="KW-0812">Transmembrane</keyword>
<evidence type="ECO:0000259" key="6">
    <source>
        <dbReference type="Pfam" id="PF04932"/>
    </source>
</evidence>
<name>A0A4Q2L6Y4_9MICO</name>
<feature type="domain" description="O-antigen ligase-related" evidence="6">
    <location>
        <begin position="218"/>
        <end position="362"/>
    </location>
</feature>
<dbReference type="RefSeq" id="WP_129519871.1">
    <property type="nucleotide sequence ID" value="NZ_SDPN01000007.1"/>
</dbReference>
<feature type="transmembrane region" description="Helical" evidence="5">
    <location>
        <begin position="382"/>
        <end position="405"/>
    </location>
</feature>
<dbReference type="InterPro" id="IPR051533">
    <property type="entry name" value="WaaL-like"/>
</dbReference>
<dbReference type="OrthoDB" id="5123754at2"/>
<feature type="transmembrane region" description="Helical" evidence="5">
    <location>
        <begin position="25"/>
        <end position="43"/>
    </location>
</feature>
<evidence type="ECO:0000256" key="5">
    <source>
        <dbReference type="SAM" id="Phobius"/>
    </source>
</evidence>
<feature type="transmembrane region" description="Helical" evidence="5">
    <location>
        <begin position="182"/>
        <end position="203"/>
    </location>
</feature>
<sequence length="444" mass="47890">MSSAAGGAATRFWHATRDFAGSARFAQAVTLTAVGLAFSSHAIRSLIGWPGLLAALAGLLVLCGASLVARWRAVEWYGILPLTILVFVGWCAASVLWSSAPGSNAPAWSAVRAGYLIAFAFAGVYVALMRDTIQIVRAFGDVMRLLLSVSIALEVLSGILLDLPIAFLGIQGDLTRFGPIQGIFGSRNMLGFVALIALLTFIVEWRTRSVLRVRAIASMSLAAVCLVFSGSPTTWASLGAALVALAALYGLRRTAAATRWRWQIGLLVAAIAVIVTAWIFRVRIIELLDARAEFDVRLEVWRELSRYLNRNPLQGWGWVGSWPDAAPYRWIELATGRPHSSALSAYIDVYFQVGVIGALLFVALVGVAFVRAWLLASARRSVVYLWPALMLVVIATTSFAESFALAEGGWMLLVVCAVKAARDMSWRDALAAGRPPVPAIERLG</sequence>
<evidence type="ECO:0000256" key="4">
    <source>
        <dbReference type="ARBA" id="ARBA00023136"/>
    </source>
</evidence>
<dbReference type="EMBL" id="SDPN01000007">
    <property type="protein sequence ID" value="RXZ72051.1"/>
    <property type="molecule type" value="Genomic_DNA"/>
</dbReference>
<comment type="caution">
    <text evidence="7">The sequence shown here is derived from an EMBL/GenBank/DDBJ whole genome shotgun (WGS) entry which is preliminary data.</text>
</comment>
<feature type="transmembrane region" description="Helical" evidence="5">
    <location>
        <begin position="235"/>
        <end position="252"/>
    </location>
</feature>
<evidence type="ECO:0000256" key="1">
    <source>
        <dbReference type="ARBA" id="ARBA00004141"/>
    </source>
</evidence>
<dbReference type="PANTHER" id="PTHR37422">
    <property type="entry name" value="TEICHURONIC ACID BIOSYNTHESIS PROTEIN TUAE"/>
    <property type="match status" value="1"/>
</dbReference>
<evidence type="ECO:0000256" key="2">
    <source>
        <dbReference type="ARBA" id="ARBA00022692"/>
    </source>
</evidence>
<reference evidence="7 8" key="1">
    <citation type="submission" date="2019-01" db="EMBL/GenBank/DDBJ databases">
        <title>Agromyces.</title>
        <authorList>
            <person name="Li J."/>
        </authorList>
    </citation>
    <scope>NUCLEOTIDE SEQUENCE [LARGE SCALE GENOMIC DNA]</scope>
    <source>
        <strain evidence="7 8">DSM 15934</strain>
    </source>
</reference>
<dbReference type="GO" id="GO:0016020">
    <property type="term" value="C:membrane"/>
    <property type="evidence" value="ECO:0007669"/>
    <property type="project" value="UniProtKB-SubCell"/>
</dbReference>
<dbReference type="PANTHER" id="PTHR37422:SF21">
    <property type="entry name" value="EXOQ-LIKE PROTEIN"/>
    <property type="match status" value="1"/>
</dbReference>
<feature type="transmembrane region" description="Helical" evidence="5">
    <location>
        <begin position="349"/>
        <end position="370"/>
    </location>
</feature>
<keyword evidence="3 5" id="KW-1133">Transmembrane helix</keyword>
<organism evidence="7 8">
    <name type="scientific">Agromyces albus</name>
    <dbReference type="NCBI Taxonomy" id="205332"/>
    <lineage>
        <taxon>Bacteria</taxon>
        <taxon>Bacillati</taxon>
        <taxon>Actinomycetota</taxon>
        <taxon>Actinomycetes</taxon>
        <taxon>Micrococcales</taxon>
        <taxon>Microbacteriaceae</taxon>
        <taxon>Agromyces</taxon>
    </lineage>
</organism>
<feature type="transmembrane region" description="Helical" evidence="5">
    <location>
        <begin position="109"/>
        <end position="128"/>
    </location>
</feature>
<accession>A0A4Q2L6Y4</accession>
<feature type="transmembrane region" description="Helical" evidence="5">
    <location>
        <begin position="210"/>
        <end position="229"/>
    </location>
</feature>
<feature type="transmembrane region" description="Helical" evidence="5">
    <location>
        <begin position="76"/>
        <end position="97"/>
    </location>
</feature>
<evidence type="ECO:0000313" key="7">
    <source>
        <dbReference type="EMBL" id="RXZ72051.1"/>
    </source>
</evidence>
<feature type="transmembrane region" description="Helical" evidence="5">
    <location>
        <begin position="49"/>
        <end position="69"/>
    </location>
</feature>
<dbReference type="Proteomes" id="UP000293865">
    <property type="component" value="Unassembled WGS sequence"/>
</dbReference>
<gene>
    <name evidence="7" type="ORF">ESP51_05380</name>
</gene>
<evidence type="ECO:0000313" key="8">
    <source>
        <dbReference type="Proteomes" id="UP000293865"/>
    </source>
</evidence>
<feature type="transmembrane region" description="Helical" evidence="5">
    <location>
        <begin position="264"/>
        <end position="284"/>
    </location>
</feature>
<dbReference type="Pfam" id="PF04932">
    <property type="entry name" value="Wzy_C"/>
    <property type="match status" value="1"/>
</dbReference>
<protein>
    <submittedName>
        <fullName evidence="7">Exopolysaccharide production protein</fullName>
    </submittedName>
</protein>